<dbReference type="RefSeq" id="WP_021198862.1">
    <property type="nucleotide sequence ID" value="NZ_ATAO01000101.1"/>
</dbReference>
<organism evidence="1 2">
    <name type="scientific">Microbacterium maritypicum MF109</name>
    <dbReference type="NCBI Taxonomy" id="1333857"/>
    <lineage>
        <taxon>Bacteria</taxon>
        <taxon>Bacillati</taxon>
        <taxon>Actinomycetota</taxon>
        <taxon>Actinomycetes</taxon>
        <taxon>Micrococcales</taxon>
        <taxon>Microbacteriaceae</taxon>
        <taxon>Microbacterium</taxon>
    </lineage>
</organism>
<evidence type="ECO:0008006" key="3">
    <source>
        <dbReference type="Google" id="ProtNLM"/>
    </source>
</evidence>
<sequence length="169" mass="18976">MHHRHRDDHPFDLRRDVDRRLLEYRELILASLEGLTEEEARSAPIPGAPSLLGVVRHTAYVEGVWFDERITGRPRAESGLPVATANSWKVRRTDDIASVTAECRRISALADSNLTDRGLDDEVGENRHSLLAIYVHVLSELGWNTGQLDILRAAILAARRRDAGPTERA</sequence>
<reference evidence="1 2" key="1">
    <citation type="journal article" date="2013" name="Genome Announc.">
        <title>Whole-genome sequences of five oyster-associated bacteria show potential for crude oil hydrocarbon degradation.</title>
        <authorList>
            <person name="Chauhan A."/>
            <person name="Green S."/>
            <person name="Pathak A."/>
            <person name="Thomas J."/>
            <person name="Venkatramanan R."/>
        </authorList>
    </citation>
    <scope>NUCLEOTIDE SEQUENCE [LARGE SCALE GENOMIC DNA]</scope>
    <source>
        <strain evidence="1 2">MF109</strain>
    </source>
</reference>
<dbReference type="InterPro" id="IPR034660">
    <property type="entry name" value="DinB/YfiT-like"/>
</dbReference>
<dbReference type="SUPFAM" id="SSF109854">
    <property type="entry name" value="DinB/YfiT-like putative metalloenzymes"/>
    <property type="match status" value="1"/>
</dbReference>
<dbReference type="AlphaFoldDB" id="T5KFG4"/>
<dbReference type="Proteomes" id="UP000016033">
    <property type="component" value="Unassembled WGS sequence"/>
</dbReference>
<proteinExistence type="predicted"/>
<protein>
    <recommendedName>
        <fullName evidence="3">DinB-like domain-containing protein</fullName>
    </recommendedName>
</protein>
<dbReference type="PATRIC" id="fig|1333857.3.peg.885"/>
<gene>
    <name evidence="1" type="ORF">L687_13255</name>
</gene>
<dbReference type="Gene3D" id="1.20.120.450">
    <property type="entry name" value="dinb family like domain"/>
    <property type="match status" value="1"/>
</dbReference>
<name>T5KFG4_MICMQ</name>
<dbReference type="Pfam" id="PF04978">
    <property type="entry name" value="MST"/>
    <property type="match status" value="1"/>
</dbReference>
<evidence type="ECO:0000313" key="1">
    <source>
        <dbReference type="EMBL" id="EQM82348.1"/>
    </source>
</evidence>
<comment type="caution">
    <text evidence="1">The sequence shown here is derived from an EMBL/GenBank/DDBJ whole genome shotgun (WGS) entry which is preliminary data.</text>
</comment>
<evidence type="ECO:0000313" key="2">
    <source>
        <dbReference type="Proteomes" id="UP000016033"/>
    </source>
</evidence>
<dbReference type="EMBL" id="ATAO01000101">
    <property type="protein sequence ID" value="EQM82348.1"/>
    <property type="molecule type" value="Genomic_DNA"/>
</dbReference>
<accession>T5KFG4</accession>
<dbReference type="InterPro" id="IPR007061">
    <property type="entry name" value="MST-like"/>
</dbReference>